<accession>B9RPD8</accession>
<dbReference type="EMBL" id="EQ973793">
    <property type="protein sequence ID" value="EEF46752.1"/>
    <property type="molecule type" value="Genomic_DNA"/>
</dbReference>
<organism evidence="1 2">
    <name type="scientific">Ricinus communis</name>
    <name type="common">Castor bean</name>
    <dbReference type="NCBI Taxonomy" id="3988"/>
    <lineage>
        <taxon>Eukaryota</taxon>
        <taxon>Viridiplantae</taxon>
        <taxon>Streptophyta</taxon>
        <taxon>Embryophyta</taxon>
        <taxon>Tracheophyta</taxon>
        <taxon>Spermatophyta</taxon>
        <taxon>Magnoliopsida</taxon>
        <taxon>eudicotyledons</taxon>
        <taxon>Gunneridae</taxon>
        <taxon>Pentapetalae</taxon>
        <taxon>rosids</taxon>
        <taxon>fabids</taxon>
        <taxon>Malpighiales</taxon>
        <taxon>Euphorbiaceae</taxon>
        <taxon>Acalyphoideae</taxon>
        <taxon>Acalypheae</taxon>
        <taxon>Ricinus</taxon>
    </lineage>
</organism>
<keyword evidence="2" id="KW-1185">Reference proteome</keyword>
<protein>
    <submittedName>
        <fullName evidence="1">Uncharacterized protein</fullName>
    </submittedName>
</protein>
<dbReference type="InParanoid" id="B9RPD8"/>
<dbReference type="Proteomes" id="UP000008311">
    <property type="component" value="Unassembled WGS sequence"/>
</dbReference>
<dbReference type="AlphaFoldDB" id="B9RPD8"/>
<gene>
    <name evidence="1" type="ORF">RCOM_1366400</name>
</gene>
<sequence>MIVTPVDYTTLIGLHYDGDPAMFDYRFLQRMSRLVELLSFMPTVKSQMKIRKVDIDEQPLSDAKVDQYGFSFIAYLLGSTILADTEQCVHFRILPLLVELNTISSGSTIPFLAGGPILALRVDPYISWMLTVNSLTLSYRLRLALGTIEH</sequence>
<name>B9RPD8_RICCO</name>
<evidence type="ECO:0000313" key="1">
    <source>
        <dbReference type="EMBL" id="EEF46752.1"/>
    </source>
</evidence>
<evidence type="ECO:0000313" key="2">
    <source>
        <dbReference type="Proteomes" id="UP000008311"/>
    </source>
</evidence>
<reference evidence="2" key="1">
    <citation type="journal article" date="2010" name="Nat. Biotechnol.">
        <title>Draft genome sequence of the oilseed species Ricinus communis.</title>
        <authorList>
            <person name="Chan A.P."/>
            <person name="Crabtree J."/>
            <person name="Zhao Q."/>
            <person name="Lorenzi H."/>
            <person name="Orvis J."/>
            <person name="Puiu D."/>
            <person name="Melake-Berhan A."/>
            <person name="Jones K.M."/>
            <person name="Redman J."/>
            <person name="Chen G."/>
            <person name="Cahoon E.B."/>
            <person name="Gedil M."/>
            <person name="Stanke M."/>
            <person name="Haas B.J."/>
            <person name="Wortman J.R."/>
            <person name="Fraser-Liggett C.M."/>
            <person name="Ravel J."/>
            <person name="Rabinowicz P.D."/>
        </authorList>
    </citation>
    <scope>NUCLEOTIDE SEQUENCE [LARGE SCALE GENOMIC DNA]</scope>
    <source>
        <strain evidence="2">cv. Hale</strain>
    </source>
</reference>
<proteinExistence type="predicted"/>